<protein>
    <submittedName>
        <fullName evidence="9">B12-binding domain-containing radical SAM protein</fullName>
    </submittedName>
</protein>
<accession>A0A857N5G3</accession>
<dbReference type="PANTHER" id="PTHR43409:SF7">
    <property type="entry name" value="BLL1977 PROTEIN"/>
    <property type="match status" value="1"/>
</dbReference>
<evidence type="ECO:0000256" key="2">
    <source>
        <dbReference type="ARBA" id="ARBA00022603"/>
    </source>
</evidence>
<sequence>MARKKKLKIAISYPPIVNKLGQKAMVSQNRNVQYFKTPTYLLPVVQAQAATWLKQMGYNVRWDDGNAQLKTYEKWFSDLVRWQPDVVVFESTTPVMKFYWKTINELNKKLPKTIFIMSGYHSMRKPEETLDHSKTDIVLKSNHIDFVLHRLIPYLESNKDWRRSCKIEGLTIRVRGSKYRDTGNFRQVEPLNKSPLIDRDLVNWKNYAYENGNFLQTPGTYATSVIRDCMFGKCTFCRYNGPEMTFSKMSVERSLDEYERLINEYGVKEIFDDSGVWYRGEDARKFAQGIIDRGLHKKGCYFGLNTRFEYLDKETIELMAKANFRFVLIGLESGSDETLKRLNKGYQKKYIERALKWMTEAGLHPHLTIMVGYYWETEKMLSETIDYVKYLMFSGLARTLQVTLCTPLDYTPYHQECINKGVLLTDDYDDFDMSKLIVKTPLPHERYYQAIREMYSIAFHPKFLWRQITYLKTFKKKDWQFLFTYGWRAVRRVRQHIFNLTEANRVDGKK</sequence>
<evidence type="ECO:0000256" key="3">
    <source>
        <dbReference type="ARBA" id="ARBA00022679"/>
    </source>
</evidence>
<dbReference type="AlphaFoldDB" id="A0A857N5G3"/>
<evidence type="ECO:0000313" key="10">
    <source>
        <dbReference type="Proteomes" id="UP000463983"/>
    </source>
</evidence>
<keyword evidence="10" id="KW-1185">Reference proteome</keyword>
<dbReference type="SMART" id="SM00729">
    <property type="entry name" value="Elp3"/>
    <property type="match status" value="1"/>
</dbReference>
<dbReference type="Proteomes" id="UP000463983">
    <property type="component" value="Chromosome"/>
</dbReference>
<dbReference type="KEGG" id="caqa:MICH65_0514"/>
<dbReference type="SFLD" id="SFLDG01123">
    <property type="entry name" value="methyltransferase_(Class_B)"/>
    <property type="match status" value="1"/>
</dbReference>
<comment type="cofactor">
    <cofactor evidence="1">
        <name>[4Fe-4S] cluster</name>
        <dbReference type="ChEBI" id="CHEBI:49883"/>
    </cofactor>
</comment>
<dbReference type="GO" id="GO:0051539">
    <property type="term" value="F:4 iron, 4 sulfur cluster binding"/>
    <property type="evidence" value="ECO:0007669"/>
    <property type="project" value="UniProtKB-KW"/>
</dbReference>
<gene>
    <name evidence="9" type="ORF">MICH65_0514</name>
</gene>
<dbReference type="GO" id="GO:0003824">
    <property type="term" value="F:catalytic activity"/>
    <property type="evidence" value="ECO:0007669"/>
    <property type="project" value="InterPro"/>
</dbReference>
<feature type="domain" description="Radical SAM core" evidence="8">
    <location>
        <begin position="215"/>
        <end position="458"/>
    </location>
</feature>
<keyword evidence="4" id="KW-0949">S-adenosyl-L-methionine</keyword>
<dbReference type="RefSeq" id="WP_161931874.1">
    <property type="nucleotide sequence ID" value="NZ_CP047901.1"/>
</dbReference>
<dbReference type="PANTHER" id="PTHR43409">
    <property type="entry name" value="ANAEROBIC MAGNESIUM-PROTOPORPHYRIN IX MONOMETHYL ESTER CYCLASE-RELATED"/>
    <property type="match status" value="1"/>
</dbReference>
<evidence type="ECO:0000256" key="5">
    <source>
        <dbReference type="ARBA" id="ARBA00022723"/>
    </source>
</evidence>
<keyword evidence="3" id="KW-0808">Transferase</keyword>
<reference evidence="10" key="1">
    <citation type="journal article" date="2020" name="Microorganisms">
        <title>Complete Genome of a Member of a New Bacterial Lineage in the Microgenomates Group Reveals an Unusual Nucleotide Composition Disparity Between Two Strands of DNA and Limited Metabolic Potential.</title>
        <authorList>
            <person name="Kadnikov V.V."/>
            <person name="Mardanov A.V."/>
            <person name="Beletsky A.V."/>
            <person name="Karnachuk O.V."/>
            <person name="Ravin N.V."/>
        </authorList>
    </citation>
    <scope>NUCLEOTIDE SEQUENCE [LARGE SCALE GENOMIC DNA]</scope>
</reference>
<organism evidence="9 10">
    <name type="scientific">Candidatus Chazhemtobacterium aquaticus</name>
    <dbReference type="NCBI Taxonomy" id="2715735"/>
    <lineage>
        <taxon>Bacteria</taxon>
        <taxon>Candidatus Chazhemtobacteraceae</taxon>
        <taxon>Candidatus Chazhemtobacterium</taxon>
    </lineage>
</organism>
<evidence type="ECO:0000256" key="4">
    <source>
        <dbReference type="ARBA" id="ARBA00022691"/>
    </source>
</evidence>
<dbReference type="InterPro" id="IPR058240">
    <property type="entry name" value="rSAM_sf"/>
</dbReference>
<keyword evidence="2" id="KW-0489">Methyltransferase</keyword>
<dbReference type="InterPro" id="IPR007197">
    <property type="entry name" value="rSAM"/>
</dbReference>
<dbReference type="EMBL" id="CP047901">
    <property type="protein sequence ID" value="QHO63495.1"/>
    <property type="molecule type" value="Genomic_DNA"/>
</dbReference>
<dbReference type="InterPro" id="IPR023404">
    <property type="entry name" value="rSAM_horseshoe"/>
</dbReference>
<dbReference type="InterPro" id="IPR006638">
    <property type="entry name" value="Elp3/MiaA/NifB-like_rSAM"/>
</dbReference>
<dbReference type="InterPro" id="IPR051198">
    <property type="entry name" value="BchE-like"/>
</dbReference>
<evidence type="ECO:0000256" key="1">
    <source>
        <dbReference type="ARBA" id="ARBA00001966"/>
    </source>
</evidence>
<evidence type="ECO:0000256" key="7">
    <source>
        <dbReference type="ARBA" id="ARBA00023014"/>
    </source>
</evidence>
<dbReference type="PROSITE" id="PS51918">
    <property type="entry name" value="RADICAL_SAM"/>
    <property type="match status" value="1"/>
</dbReference>
<dbReference type="InterPro" id="IPR034466">
    <property type="entry name" value="Methyltransferase_Class_B"/>
</dbReference>
<dbReference type="Gene3D" id="3.80.30.20">
    <property type="entry name" value="tm_1862 like domain"/>
    <property type="match status" value="1"/>
</dbReference>
<keyword evidence="7" id="KW-0411">Iron-sulfur</keyword>
<evidence type="ECO:0000259" key="8">
    <source>
        <dbReference type="PROSITE" id="PS51918"/>
    </source>
</evidence>
<dbReference type="SFLD" id="SFLDG01082">
    <property type="entry name" value="B12-binding_domain_containing"/>
    <property type="match status" value="1"/>
</dbReference>
<dbReference type="GO" id="GO:0046872">
    <property type="term" value="F:metal ion binding"/>
    <property type="evidence" value="ECO:0007669"/>
    <property type="project" value="UniProtKB-KW"/>
</dbReference>
<dbReference type="Gene3D" id="3.40.50.280">
    <property type="entry name" value="Cobalamin-binding domain"/>
    <property type="match status" value="1"/>
</dbReference>
<dbReference type="Pfam" id="PF04055">
    <property type="entry name" value="Radical_SAM"/>
    <property type="match status" value="1"/>
</dbReference>
<dbReference type="SUPFAM" id="SSF102114">
    <property type="entry name" value="Radical SAM enzymes"/>
    <property type="match status" value="1"/>
</dbReference>
<evidence type="ECO:0000313" key="9">
    <source>
        <dbReference type="EMBL" id="QHO63495.1"/>
    </source>
</evidence>
<dbReference type="SFLD" id="SFLDS00029">
    <property type="entry name" value="Radical_SAM"/>
    <property type="match status" value="1"/>
</dbReference>
<evidence type="ECO:0000256" key="6">
    <source>
        <dbReference type="ARBA" id="ARBA00023004"/>
    </source>
</evidence>
<proteinExistence type="predicted"/>
<name>A0A857N5G3_9BACT</name>
<keyword evidence="5" id="KW-0479">Metal-binding</keyword>
<keyword evidence="6" id="KW-0408">Iron</keyword>
<dbReference type="CDD" id="cd01335">
    <property type="entry name" value="Radical_SAM"/>
    <property type="match status" value="1"/>
</dbReference>